<reference evidence="2 3" key="1">
    <citation type="submission" date="2018-02" db="EMBL/GenBank/DDBJ databases">
        <title>Draft genome sequence of Mycobacterium virginiense isolated from mud of a swine farm in Japan.</title>
        <authorList>
            <person name="Ohya K."/>
        </authorList>
    </citation>
    <scope>NUCLEOTIDE SEQUENCE [LARGE SCALE GENOMIC DNA]</scope>
    <source>
        <strain evidence="2 3">GF75</strain>
    </source>
</reference>
<evidence type="ECO:0000313" key="3">
    <source>
        <dbReference type="Proteomes" id="UP000237911"/>
    </source>
</evidence>
<keyword evidence="3" id="KW-1185">Reference proteome</keyword>
<feature type="compositionally biased region" description="Polar residues" evidence="1">
    <location>
        <begin position="98"/>
        <end position="108"/>
    </location>
</feature>
<sequence>MLSGNLPADLAQQCTELVAEIDGGKTGSIGARVQALVDGAWVTAARAAVTSKKSAKAALAALQDVAALEQSLGLAPAAENDVVDEPAPEPVSEPVADTFSTSSYGGAA</sequence>
<organism evidence="2 3">
    <name type="scientific">Mycolicibacter virginiensis</name>
    <dbReference type="NCBI Taxonomy" id="1795032"/>
    <lineage>
        <taxon>Bacteria</taxon>
        <taxon>Bacillati</taxon>
        <taxon>Actinomycetota</taxon>
        <taxon>Actinomycetes</taxon>
        <taxon>Mycobacteriales</taxon>
        <taxon>Mycobacteriaceae</taxon>
        <taxon>Mycolicibacter</taxon>
    </lineage>
</organism>
<feature type="region of interest" description="Disordered" evidence="1">
    <location>
        <begin position="77"/>
        <end position="108"/>
    </location>
</feature>
<name>A0A9X7P075_9MYCO</name>
<evidence type="ECO:0000313" key="2">
    <source>
        <dbReference type="EMBL" id="PQM53756.1"/>
    </source>
</evidence>
<protein>
    <submittedName>
        <fullName evidence="2">Uncharacterized protein</fullName>
    </submittedName>
</protein>
<dbReference type="AlphaFoldDB" id="A0A9X7P075"/>
<comment type="caution">
    <text evidence="2">The sequence shown here is derived from an EMBL/GenBank/DDBJ whole genome shotgun (WGS) entry which is preliminary data.</text>
</comment>
<proteinExistence type="predicted"/>
<dbReference type="Proteomes" id="UP000237911">
    <property type="component" value="Unassembled WGS sequence"/>
</dbReference>
<accession>A0A9X7P075</accession>
<dbReference type="EMBL" id="PUEV01000012">
    <property type="protein sequence ID" value="PQM53756.1"/>
    <property type="molecule type" value="Genomic_DNA"/>
</dbReference>
<gene>
    <name evidence="2" type="ORF">C5U48_02820</name>
</gene>
<evidence type="ECO:0000256" key="1">
    <source>
        <dbReference type="SAM" id="MobiDB-lite"/>
    </source>
</evidence>